<evidence type="ECO:0000256" key="2">
    <source>
        <dbReference type="ARBA" id="ARBA00022723"/>
    </source>
</evidence>
<keyword evidence="1" id="KW-0949">S-adenosyl-L-methionine</keyword>
<evidence type="ECO:0000256" key="3">
    <source>
        <dbReference type="ARBA" id="ARBA00023004"/>
    </source>
</evidence>
<keyword evidence="4" id="KW-0411">Iron-sulfur</keyword>
<proteinExistence type="predicted"/>
<feature type="domain" description="Radical SAM core" evidence="5">
    <location>
        <begin position="23"/>
        <end position="243"/>
    </location>
</feature>
<dbReference type="RefSeq" id="WP_359882816.1">
    <property type="nucleotide sequence ID" value="NZ_JBEYHT010000056.1"/>
</dbReference>
<dbReference type="GO" id="GO:0046872">
    <property type="term" value="F:metal ion binding"/>
    <property type="evidence" value="ECO:0007669"/>
    <property type="project" value="UniProtKB-KW"/>
</dbReference>
<dbReference type="Pfam" id="PF04055">
    <property type="entry name" value="Radical_SAM"/>
    <property type="match status" value="1"/>
</dbReference>
<sequence>MSARPILSGGEQAASCYFRTTVDHPHRKALVQICEPCNALCAHCFVTATKRGTYMPLEKIREQLVPQLAEARVTRVTITGGEPFMHPDLLEIIAAFREAGMSVGVCTNGTMCSDEQISALVELDAHMNVSLDGFSEESHSVFRGLPGCFAETVDTVRRFAAAGILQGLLCTPNSLAEDREYRDLVRFAREQGAKYVLMNPLGNMGRGQSRKAQGKLRTPDEQMREIAALTEPFGEDVELVNIRFPNEDKPLAGCEAGTIVYVFTDGGVAICPYLVFAARTTASQHPDSDFLVGNVWQHDDIAARLAAYGKFSDRWDLGGNSTCGACSLSPSCGKGCPAAVVAAGERIGAVDTEQCPVVPRQTRVLPVVGVS</sequence>
<dbReference type="GO" id="GO:0051536">
    <property type="term" value="F:iron-sulfur cluster binding"/>
    <property type="evidence" value="ECO:0007669"/>
    <property type="project" value="UniProtKB-KW"/>
</dbReference>
<name>A0A160P7X1_STRLU</name>
<evidence type="ECO:0000313" key="7">
    <source>
        <dbReference type="Proteomes" id="UP000217676"/>
    </source>
</evidence>
<accession>A0A160P7X1</accession>
<evidence type="ECO:0000256" key="1">
    <source>
        <dbReference type="ARBA" id="ARBA00022691"/>
    </source>
</evidence>
<evidence type="ECO:0000256" key="4">
    <source>
        <dbReference type="ARBA" id="ARBA00023014"/>
    </source>
</evidence>
<dbReference type="EMBL" id="AP017424">
    <property type="protein sequence ID" value="BAU86940.1"/>
    <property type="molecule type" value="Genomic_DNA"/>
</dbReference>
<reference evidence="6 7" key="1">
    <citation type="journal article" date="2016" name="Genome Announc.">
        <title>Complete Genome Sequence of Thiostrepton-Producing Streptomyces laurentii ATCC 31255.</title>
        <authorList>
            <person name="Doi K."/>
            <person name="Fujino Y."/>
            <person name="Nagayoshi Y."/>
            <person name="Ohshima T."/>
            <person name="Ogata S."/>
        </authorList>
    </citation>
    <scope>NUCLEOTIDE SEQUENCE [LARGE SCALE GENOMIC DNA]</scope>
    <source>
        <strain evidence="6 7">ATCC 31255</strain>
    </source>
</reference>
<gene>
    <name evidence="6" type="ORF">SLA_6071</name>
</gene>
<evidence type="ECO:0000313" key="6">
    <source>
        <dbReference type="EMBL" id="BAU86940.1"/>
    </source>
</evidence>
<dbReference type="GO" id="GO:0003824">
    <property type="term" value="F:catalytic activity"/>
    <property type="evidence" value="ECO:0007669"/>
    <property type="project" value="InterPro"/>
</dbReference>
<dbReference type="CDD" id="cd01335">
    <property type="entry name" value="Radical_SAM"/>
    <property type="match status" value="1"/>
</dbReference>
<protein>
    <submittedName>
        <fullName evidence="6">Coenzyme PQQ synthesis protein</fullName>
    </submittedName>
</protein>
<organism evidence="6 7">
    <name type="scientific">Streptomyces laurentii</name>
    <dbReference type="NCBI Taxonomy" id="39478"/>
    <lineage>
        <taxon>Bacteria</taxon>
        <taxon>Bacillati</taxon>
        <taxon>Actinomycetota</taxon>
        <taxon>Actinomycetes</taxon>
        <taxon>Kitasatosporales</taxon>
        <taxon>Streptomycetaceae</taxon>
        <taxon>Streptomyces</taxon>
    </lineage>
</organism>
<dbReference type="PANTHER" id="PTHR11228">
    <property type="entry name" value="RADICAL SAM DOMAIN PROTEIN"/>
    <property type="match status" value="1"/>
</dbReference>
<dbReference type="SFLD" id="SFLDG01386">
    <property type="entry name" value="main_SPASM_domain-containing"/>
    <property type="match status" value="1"/>
</dbReference>
<dbReference type="InterPro" id="IPR007197">
    <property type="entry name" value="rSAM"/>
</dbReference>
<dbReference type="InterPro" id="IPR006638">
    <property type="entry name" value="Elp3/MiaA/NifB-like_rSAM"/>
</dbReference>
<dbReference type="PANTHER" id="PTHR11228:SF7">
    <property type="entry name" value="PQQA PEPTIDE CYCLASE"/>
    <property type="match status" value="1"/>
</dbReference>
<evidence type="ECO:0000259" key="5">
    <source>
        <dbReference type="PROSITE" id="PS51918"/>
    </source>
</evidence>
<dbReference type="SMART" id="SM00729">
    <property type="entry name" value="Elp3"/>
    <property type="match status" value="1"/>
</dbReference>
<dbReference type="KEGG" id="slau:SLA_6071"/>
<keyword evidence="7" id="KW-1185">Reference proteome</keyword>
<dbReference type="SFLD" id="SFLDS00029">
    <property type="entry name" value="Radical_SAM"/>
    <property type="match status" value="1"/>
</dbReference>
<dbReference type="InterPro" id="IPR013785">
    <property type="entry name" value="Aldolase_TIM"/>
</dbReference>
<dbReference type="Proteomes" id="UP000217676">
    <property type="component" value="Chromosome"/>
</dbReference>
<dbReference type="Gene3D" id="3.20.20.70">
    <property type="entry name" value="Aldolase class I"/>
    <property type="match status" value="1"/>
</dbReference>
<keyword evidence="2" id="KW-0479">Metal-binding</keyword>
<dbReference type="SFLD" id="SFLDG01067">
    <property type="entry name" value="SPASM/twitch_domain_containing"/>
    <property type="match status" value="1"/>
</dbReference>
<dbReference type="InterPro" id="IPR050377">
    <property type="entry name" value="Radical_SAM_PqqE_MftC-like"/>
</dbReference>
<dbReference type="AlphaFoldDB" id="A0A160P7X1"/>
<keyword evidence="3" id="KW-0408">Iron</keyword>
<dbReference type="PROSITE" id="PS51918">
    <property type="entry name" value="RADICAL_SAM"/>
    <property type="match status" value="1"/>
</dbReference>
<dbReference type="InterPro" id="IPR058240">
    <property type="entry name" value="rSAM_sf"/>
</dbReference>
<dbReference type="SUPFAM" id="SSF102114">
    <property type="entry name" value="Radical SAM enzymes"/>
    <property type="match status" value="1"/>
</dbReference>